<protein>
    <submittedName>
        <fullName evidence="1">Uncharacterized protein</fullName>
    </submittedName>
</protein>
<reference evidence="1 2" key="1">
    <citation type="journal article" date="2015" name="Int. J. Syst. Evol. Microbiol.">
        <title>Sphingomonas hengshuiensis sp. nov., isolated from lake wetland.</title>
        <authorList>
            <person name="Wei S."/>
            <person name="Wang T."/>
            <person name="Liu H."/>
            <person name="Zhang C."/>
            <person name="Guo J."/>
            <person name="Wang Q."/>
            <person name="Liang K."/>
            <person name="Zhang Z."/>
        </authorList>
    </citation>
    <scope>NUCLEOTIDE SEQUENCE [LARGE SCALE GENOMIC DNA]</scope>
    <source>
        <strain evidence="1 2">WHSC-8</strain>
    </source>
</reference>
<organism evidence="1 2">
    <name type="scientific">Sphingomonas hengshuiensis</name>
    <dbReference type="NCBI Taxonomy" id="1609977"/>
    <lineage>
        <taxon>Bacteria</taxon>
        <taxon>Pseudomonadati</taxon>
        <taxon>Pseudomonadota</taxon>
        <taxon>Alphaproteobacteria</taxon>
        <taxon>Sphingomonadales</taxon>
        <taxon>Sphingomonadaceae</taxon>
        <taxon>Sphingomonas</taxon>
    </lineage>
</organism>
<sequence>MDLDALLDHYFDGADPDAIDPATLAAGKEKLAIDFGVEREPGRRFALWALMEALGFAPVPALAFPKDAALRRAAEEYLTVAWRIDR</sequence>
<evidence type="ECO:0000313" key="1">
    <source>
        <dbReference type="EMBL" id="AJP71756.1"/>
    </source>
</evidence>
<dbReference type="EMBL" id="CP010836">
    <property type="protein sequence ID" value="AJP71756.1"/>
    <property type="molecule type" value="Genomic_DNA"/>
</dbReference>
<dbReference type="OrthoDB" id="7433176at2"/>
<name>A0A7U4J7M5_9SPHN</name>
<keyword evidence="2" id="KW-1185">Reference proteome</keyword>
<dbReference type="RefSeq" id="WP_044331538.1">
    <property type="nucleotide sequence ID" value="NZ_CP010836.1"/>
</dbReference>
<proteinExistence type="predicted"/>
<dbReference type="AlphaFoldDB" id="A0A7U4J7M5"/>
<reference evidence="1 2" key="2">
    <citation type="submission" date="2015-02" db="EMBL/GenBank/DDBJ databases">
        <title>The complete genome of Sphingomonas hengshuiensis sp. WHSC-8 isolated from soil of Hengshui Lake.</title>
        <authorList>
            <person name="Wei S."/>
            <person name="Guo J."/>
            <person name="Su C."/>
            <person name="Wu R."/>
            <person name="Zhang Z."/>
            <person name="Liang K."/>
            <person name="Li H."/>
            <person name="Wang T."/>
            <person name="Liu H."/>
            <person name="Zhang C."/>
            <person name="Li Z."/>
            <person name="Wang Q."/>
            <person name="Meng J."/>
        </authorList>
    </citation>
    <scope>NUCLEOTIDE SEQUENCE [LARGE SCALE GENOMIC DNA]</scope>
    <source>
        <strain evidence="1 2">WHSC-8</strain>
    </source>
</reference>
<evidence type="ECO:0000313" key="2">
    <source>
        <dbReference type="Proteomes" id="UP000032300"/>
    </source>
</evidence>
<dbReference type="Proteomes" id="UP000032300">
    <property type="component" value="Chromosome"/>
</dbReference>
<gene>
    <name evidence="1" type="ORF">TS85_08100</name>
</gene>
<accession>A0A7U4J7M5</accession>
<dbReference type="KEGG" id="sphi:TS85_08100"/>